<feature type="region of interest" description="Disordered" evidence="1">
    <location>
        <begin position="70"/>
        <end position="101"/>
    </location>
</feature>
<organism evidence="2 3">
    <name type="scientific">Bonamia ostreae</name>
    <dbReference type="NCBI Taxonomy" id="126728"/>
    <lineage>
        <taxon>Eukaryota</taxon>
        <taxon>Sar</taxon>
        <taxon>Rhizaria</taxon>
        <taxon>Endomyxa</taxon>
        <taxon>Ascetosporea</taxon>
        <taxon>Haplosporida</taxon>
        <taxon>Bonamia</taxon>
    </lineage>
</organism>
<comment type="caution">
    <text evidence="2">The sequence shown here is derived from an EMBL/GenBank/DDBJ whole genome shotgun (WGS) entry which is preliminary data.</text>
</comment>
<evidence type="ECO:0000313" key="2">
    <source>
        <dbReference type="EMBL" id="MES1921561.1"/>
    </source>
</evidence>
<reference evidence="2 3" key="1">
    <citation type="journal article" date="2024" name="BMC Biol.">
        <title>Comparative genomics of Ascetosporea gives new insight into the evolutionary basis for animal parasitism in Rhizaria.</title>
        <authorList>
            <person name="Hiltunen Thoren M."/>
            <person name="Onut-Brannstrom I."/>
            <person name="Alfjorden A."/>
            <person name="Peckova H."/>
            <person name="Swords F."/>
            <person name="Hooper C."/>
            <person name="Holzer A.S."/>
            <person name="Bass D."/>
            <person name="Burki F."/>
        </authorList>
    </citation>
    <scope>NUCLEOTIDE SEQUENCE [LARGE SCALE GENOMIC DNA]</scope>
    <source>
        <strain evidence="2">20-A016</strain>
    </source>
</reference>
<feature type="compositionally biased region" description="Basic and acidic residues" evidence="1">
    <location>
        <begin position="85"/>
        <end position="101"/>
    </location>
</feature>
<protein>
    <submittedName>
        <fullName evidence="2">Uncharacterized protein</fullName>
    </submittedName>
</protein>
<dbReference type="EMBL" id="JBDODL010001485">
    <property type="protein sequence ID" value="MES1921561.1"/>
    <property type="molecule type" value="Genomic_DNA"/>
</dbReference>
<feature type="compositionally biased region" description="Basic and acidic residues" evidence="1">
    <location>
        <begin position="1"/>
        <end position="33"/>
    </location>
</feature>
<proteinExistence type="predicted"/>
<dbReference type="Proteomes" id="UP001439008">
    <property type="component" value="Unassembled WGS sequence"/>
</dbReference>
<evidence type="ECO:0000256" key="1">
    <source>
        <dbReference type="SAM" id="MobiDB-lite"/>
    </source>
</evidence>
<evidence type="ECO:0000313" key="3">
    <source>
        <dbReference type="Proteomes" id="UP001439008"/>
    </source>
</evidence>
<sequence>MSTAIEKNKKQKIENKKPPATDTKSNVERRNDYLKNISNGPKETRKSRKRSARLSDRIEELFNSNIYSNDVESHKNIFKYPRKHKTDDKKSSRNNKNERIF</sequence>
<feature type="non-terminal residue" evidence="2">
    <location>
        <position position="101"/>
    </location>
</feature>
<accession>A0ABV2APF7</accession>
<feature type="region of interest" description="Disordered" evidence="1">
    <location>
        <begin position="1"/>
        <end position="55"/>
    </location>
</feature>
<gene>
    <name evidence="2" type="ORF">MHBO_003094</name>
</gene>
<keyword evidence="3" id="KW-1185">Reference proteome</keyword>
<name>A0ABV2APF7_9EUKA</name>